<proteinExistence type="predicted"/>
<keyword evidence="1" id="KW-1133">Transmembrane helix</keyword>
<gene>
    <name evidence="3" type="ORF">ERS852574_02149</name>
</gene>
<dbReference type="AlphaFoldDB" id="A0A173TGB5"/>
<feature type="transmembrane region" description="Helical" evidence="1">
    <location>
        <begin position="235"/>
        <end position="261"/>
    </location>
</feature>
<dbReference type="SUPFAM" id="SSF53955">
    <property type="entry name" value="Lysozyme-like"/>
    <property type="match status" value="1"/>
</dbReference>
<accession>A0A173TGB5</accession>
<reference evidence="3 4" key="1">
    <citation type="submission" date="2015-09" db="EMBL/GenBank/DDBJ databases">
        <authorList>
            <consortium name="Pathogen Informatics"/>
        </authorList>
    </citation>
    <scope>NUCLEOTIDE SEQUENCE [LARGE SCALE GENOMIC DNA]</scope>
    <source>
        <strain evidence="3 4">2789STDY5834962</strain>
    </source>
</reference>
<dbReference type="RefSeq" id="WP_055157291.1">
    <property type="nucleotide sequence ID" value="NZ_CYXR01000015.1"/>
</dbReference>
<evidence type="ECO:0000259" key="2">
    <source>
        <dbReference type="PROSITE" id="PS50911"/>
    </source>
</evidence>
<dbReference type="InterPro" id="IPR038765">
    <property type="entry name" value="Papain-like_cys_pep_sf"/>
</dbReference>
<keyword evidence="1" id="KW-0812">Transmembrane</keyword>
<dbReference type="SUPFAM" id="SSF54001">
    <property type="entry name" value="Cysteine proteinases"/>
    <property type="match status" value="1"/>
</dbReference>
<dbReference type="InterPro" id="IPR007921">
    <property type="entry name" value="CHAP_dom"/>
</dbReference>
<evidence type="ECO:0000313" key="3">
    <source>
        <dbReference type="EMBL" id="CUN01460.1"/>
    </source>
</evidence>
<dbReference type="Proteomes" id="UP000095727">
    <property type="component" value="Unassembled WGS sequence"/>
</dbReference>
<dbReference type="InterPro" id="IPR047194">
    <property type="entry name" value="CwlT-like_lysozyme"/>
</dbReference>
<protein>
    <submittedName>
        <fullName evidence="3">CHAP domain</fullName>
    </submittedName>
</protein>
<dbReference type="Gene3D" id="3.90.1720.10">
    <property type="entry name" value="endopeptidase domain like (from Nostoc punctiforme)"/>
    <property type="match status" value="1"/>
</dbReference>
<evidence type="ECO:0000313" key="4">
    <source>
        <dbReference type="Proteomes" id="UP000095727"/>
    </source>
</evidence>
<evidence type="ECO:0000256" key="1">
    <source>
        <dbReference type="SAM" id="Phobius"/>
    </source>
</evidence>
<dbReference type="CDD" id="cd16891">
    <property type="entry name" value="CwlT-like"/>
    <property type="match status" value="1"/>
</dbReference>
<keyword evidence="1" id="KW-0472">Membrane</keyword>
<sequence length="573" mass="62823">MDRKIKTRQVHKDIKVLDKTVTVTDHVKHSYVRTKETVMQSTEKSSDRENNPVGYAEDAASEYADRIFHETGHQVRRQAGKIIERKKEKASVSLAGEETVYQPKEQIRPVPPSGGEKAQEQGKKLAVKKIKTVERDKRTIKTGKVSEQVVKNTGKGTIKTSGKSVKTAEQTAKTSIKTSEQTANASVRAMHYSMKKAEKAVQTARQTAQNTRIAVKKTAKAVTHAIKALIEATKVLLSALTAGGWIAVMILIIVILFGGFLCMTGGDNSSTVSSVSAEVEAYEPLIRQYANQYGIGEYVELIKAIMMQESGGRGFDPMQCSEGSFNTKYPKQPNGITDPEYSISCGVQEIKSCLERAGVKNPLDMENIKLALQSYNYGNGYLEWAKARGGYTLANAAEFSDMMAQRMGWSSYGDKQYVPHVLQYYAFGRIPTGIGNQAIVQVAASQEGKGGTTYWSWYGFGSRVEWCACFVSWCADQSGYIQSGAIPKFSLCSDGVKWFESKGRFRDASYTPAVGDIIFFDWGNNGTIDHVGIVESVSGGTVNTIEGNSGDKVARRSYSIGSSNIYGYGVPAY</sequence>
<organism evidence="3 4">
    <name type="scientific">Coprococcus comes</name>
    <dbReference type="NCBI Taxonomy" id="410072"/>
    <lineage>
        <taxon>Bacteria</taxon>
        <taxon>Bacillati</taxon>
        <taxon>Bacillota</taxon>
        <taxon>Clostridia</taxon>
        <taxon>Lachnospirales</taxon>
        <taxon>Lachnospiraceae</taxon>
        <taxon>Coprococcus</taxon>
    </lineage>
</organism>
<dbReference type="Pfam" id="PF05257">
    <property type="entry name" value="CHAP"/>
    <property type="match status" value="1"/>
</dbReference>
<dbReference type="Pfam" id="PF13702">
    <property type="entry name" value="Lysozyme_like"/>
    <property type="match status" value="1"/>
</dbReference>
<dbReference type="Gene3D" id="1.10.530.10">
    <property type="match status" value="1"/>
</dbReference>
<feature type="domain" description="Peptidase C51" evidence="2">
    <location>
        <begin position="442"/>
        <end position="573"/>
    </location>
</feature>
<name>A0A173TGB5_9FIRM</name>
<dbReference type="EMBL" id="CYXR01000015">
    <property type="protein sequence ID" value="CUN01460.1"/>
    <property type="molecule type" value="Genomic_DNA"/>
</dbReference>
<dbReference type="InterPro" id="IPR023346">
    <property type="entry name" value="Lysozyme-like_dom_sf"/>
</dbReference>
<dbReference type="PROSITE" id="PS50911">
    <property type="entry name" value="CHAP"/>
    <property type="match status" value="1"/>
</dbReference>